<proteinExistence type="predicted"/>
<accession>A0A345HRB5</accession>
<evidence type="ECO:0000313" key="2">
    <source>
        <dbReference type="Proteomes" id="UP000253868"/>
    </source>
</evidence>
<keyword evidence="2" id="KW-1185">Reference proteome</keyword>
<reference evidence="2" key="1">
    <citation type="submission" date="2018-07" db="EMBL/GenBank/DDBJ databases">
        <authorList>
            <person name="Zhao J."/>
        </authorList>
    </citation>
    <scope>NUCLEOTIDE SEQUENCE [LARGE SCALE GENOMIC DNA]</scope>
    <source>
        <strain evidence="2">GSSD-12</strain>
    </source>
</reference>
<gene>
    <name evidence="1" type="ORF">DVK44_18005</name>
</gene>
<evidence type="ECO:0000313" key="1">
    <source>
        <dbReference type="EMBL" id="AXG79239.1"/>
    </source>
</evidence>
<organism evidence="1 2">
    <name type="scientific">Streptomyces paludis</name>
    <dbReference type="NCBI Taxonomy" id="2282738"/>
    <lineage>
        <taxon>Bacteria</taxon>
        <taxon>Bacillati</taxon>
        <taxon>Actinomycetota</taxon>
        <taxon>Actinomycetes</taxon>
        <taxon>Kitasatosporales</taxon>
        <taxon>Streptomycetaceae</taxon>
        <taxon>Streptomyces</taxon>
    </lineage>
</organism>
<sequence>MVLEVPHLGHARPPWRWFEIDLDHITDHDLIRTPPTTHPVRASAMTRHHEPEAIARHLARPRSSAVTHVQFEVRNLGEARRTTELIRAAGLIPLPAIHCSEPPRDTDDLRRPIALLADLGAPLIKLAYPALDPPHIAAGIAILTEPRAFAAELALIPMGKPEGRAAAYGAGSRLIWAPPQPDGERWTADQLFPRLVPSPFL</sequence>
<protein>
    <submittedName>
        <fullName evidence="1">Uncharacterized protein</fullName>
    </submittedName>
</protein>
<dbReference type="Proteomes" id="UP000253868">
    <property type="component" value="Chromosome"/>
</dbReference>
<dbReference type="KEGG" id="spad:DVK44_18005"/>
<dbReference type="EMBL" id="CP031194">
    <property type="protein sequence ID" value="AXG79239.1"/>
    <property type="molecule type" value="Genomic_DNA"/>
</dbReference>
<dbReference type="AlphaFoldDB" id="A0A345HRB5"/>
<name>A0A345HRB5_9ACTN</name>